<evidence type="ECO:0000256" key="6">
    <source>
        <dbReference type="ARBA" id="ARBA00023288"/>
    </source>
</evidence>
<evidence type="ECO:0000313" key="7">
    <source>
        <dbReference type="EMBL" id="KGM14224.1"/>
    </source>
</evidence>
<keyword evidence="5" id="KW-0564">Palmitate</keyword>
<dbReference type="PANTHER" id="PTHR30429:SF3">
    <property type="entry name" value="LIPOPROTEIN"/>
    <property type="match status" value="1"/>
</dbReference>
<evidence type="ECO:0000313" key="8">
    <source>
        <dbReference type="Proteomes" id="UP000054314"/>
    </source>
</evidence>
<dbReference type="PANTHER" id="PTHR30429">
    <property type="entry name" value="D-METHIONINE-BINDING LIPOPROTEIN METQ"/>
    <property type="match status" value="1"/>
</dbReference>
<accession>A0A0A0C4I2</accession>
<dbReference type="EMBL" id="AXCZ01000009">
    <property type="protein sequence ID" value="KGM14224.1"/>
    <property type="molecule type" value="Genomic_DNA"/>
</dbReference>
<organism evidence="7 8">
    <name type="scientific">Cellulomonas bogoriensis 69B4 = DSM 16987</name>
    <dbReference type="NCBI Taxonomy" id="1386082"/>
    <lineage>
        <taxon>Bacteria</taxon>
        <taxon>Bacillati</taxon>
        <taxon>Actinomycetota</taxon>
        <taxon>Actinomycetes</taxon>
        <taxon>Micrococcales</taxon>
        <taxon>Cellulomonadaceae</taxon>
        <taxon>Cellulomonas</taxon>
    </lineage>
</organism>
<dbReference type="AlphaFoldDB" id="A0A0A0C4I2"/>
<evidence type="ECO:0000256" key="3">
    <source>
        <dbReference type="ARBA" id="ARBA00022729"/>
    </source>
</evidence>
<dbReference type="GO" id="GO:0016020">
    <property type="term" value="C:membrane"/>
    <property type="evidence" value="ECO:0007669"/>
    <property type="project" value="UniProtKB-SubCell"/>
</dbReference>
<dbReference type="RefSeq" id="WP_232229575.1">
    <property type="nucleotide sequence ID" value="NZ_AXCZ01000009.1"/>
</dbReference>
<keyword evidence="4" id="KW-0472">Membrane</keyword>
<proteinExistence type="inferred from homology"/>
<dbReference type="SUPFAM" id="SSF53850">
    <property type="entry name" value="Periplasmic binding protein-like II"/>
    <property type="match status" value="1"/>
</dbReference>
<reference evidence="7 8" key="1">
    <citation type="submission" date="2013-08" db="EMBL/GenBank/DDBJ databases">
        <title>Genome sequencing of Cellulomonas bogoriensis 69B4.</title>
        <authorList>
            <person name="Chen F."/>
            <person name="Li Y."/>
            <person name="Wang G."/>
        </authorList>
    </citation>
    <scope>NUCLEOTIDE SEQUENCE [LARGE SCALE GENOMIC DNA]</scope>
    <source>
        <strain evidence="7 8">69B4</strain>
    </source>
</reference>
<evidence type="ECO:0000256" key="5">
    <source>
        <dbReference type="ARBA" id="ARBA00023139"/>
    </source>
</evidence>
<evidence type="ECO:0000256" key="2">
    <source>
        <dbReference type="ARBA" id="ARBA00008973"/>
    </source>
</evidence>
<evidence type="ECO:0000256" key="4">
    <source>
        <dbReference type="ARBA" id="ARBA00023136"/>
    </source>
</evidence>
<name>A0A0A0C4I2_9CELL</name>
<protein>
    <submittedName>
        <fullName evidence="7">Methionine ABC transporter substrate-binding protein</fullName>
    </submittedName>
</protein>
<keyword evidence="3" id="KW-0732">Signal</keyword>
<dbReference type="Proteomes" id="UP000054314">
    <property type="component" value="Unassembled WGS sequence"/>
</dbReference>
<comment type="similarity">
    <text evidence="2">Belongs to the NlpA lipoprotein family.</text>
</comment>
<dbReference type="Pfam" id="PF03180">
    <property type="entry name" value="Lipoprotein_9"/>
    <property type="match status" value="1"/>
</dbReference>
<dbReference type="InterPro" id="IPR004872">
    <property type="entry name" value="Lipoprotein_NlpA"/>
</dbReference>
<keyword evidence="8" id="KW-1185">Reference proteome</keyword>
<evidence type="ECO:0000256" key="1">
    <source>
        <dbReference type="ARBA" id="ARBA00004635"/>
    </source>
</evidence>
<dbReference type="Gene3D" id="3.40.190.10">
    <property type="entry name" value="Periplasmic binding protein-like II"/>
    <property type="match status" value="2"/>
</dbReference>
<comment type="subcellular location">
    <subcellularLocation>
        <location evidence="1">Membrane</location>
        <topology evidence="1">Lipid-anchor</topology>
    </subcellularLocation>
</comment>
<sequence length="315" mass="33183">MPAPALTTLAPHSRRTARPAWRRAAAAIGAAALVVGLASCGTDDDGAAVPEEGGTTETVTIGVVGAAQDYWRIFEERAADEGIDVDLVDFTEYSQPNPALSQGQLDVNQFQHILYLAQYNVEAGEDLVPIGATAVYPLGLYSERHTSVDDIPEGGEIAVPNDPTNLARALLVLQDAGLVALRDGGSAFVTEADVLAEESRVSVTPVDAQQTALALGSVDASIINNDFLLDAGIDADSALYQDDAGSDAARPYINIWATRAEDADNPTYLRLVEIFKDEEIQQALVENSGGTAVLADQSAEELRGYLADVEADAQG</sequence>
<comment type="caution">
    <text evidence="7">The sequence shown here is derived from an EMBL/GenBank/DDBJ whole genome shotgun (WGS) entry which is preliminary data.</text>
</comment>
<keyword evidence="6" id="KW-0449">Lipoprotein</keyword>
<gene>
    <name evidence="7" type="ORF">N869_01440</name>
</gene>